<accession>A0A0D2H5Y3</accession>
<reference evidence="3 4" key="1">
    <citation type="submission" date="2015-01" db="EMBL/GenBank/DDBJ databases">
        <title>The Genome Sequence of Fonsecaea multimorphosa CBS 102226.</title>
        <authorList>
            <consortium name="The Broad Institute Genomics Platform"/>
            <person name="Cuomo C."/>
            <person name="de Hoog S."/>
            <person name="Gorbushina A."/>
            <person name="Stielow B."/>
            <person name="Teixiera M."/>
            <person name="Abouelleil A."/>
            <person name="Chapman S.B."/>
            <person name="Priest M."/>
            <person name="Young S.K."/>
            <person name="Wortman J."/>
            <person name="Nusbaum C."/>
            <person name="Birren B."/>
        </authorList>
    </citation>
    <scope>NUCLEOTIDE SEQUENCE [LARGE SCALE GENOMIC DNA]</scope>
    <source>
        <strain evidence="3 4">CBS 102226</strain>
    </source>
</reference>
<keyword evidence="4" id="KW-1185">Reference proteome</keyword>
<dbReference type="VEuPathDB" id="FungiDB:Z520_06712"/>
<dbReference type="OrthoDB" id="4161165at2759"/>
<dbReference type="RefSeq" id="XP_016631383.1">
    <property type="nucleotide sequence ID" value="XM_016777212.1"/>
</dbReference>
<evidence type="ECO:0000313" key="4">
    <source>
        <dbReference type="Proteomes" id="UP000053411"/>
    </source>
</evidence>
<dbReference type="EMBL" id="KN848074">
    <property type="protein sequence ID" value="KIX97260.1"/>
    <property type="molecule type" value="Genomic_DNA"/>
</dbReference>
<feature type="compositionally biased region" description="Low complexity" evidence="1">
    <location>
        <begin position="231"/>
        <end position="245"/>
    </location>
</feature>
<feature type="compositionally biased region" description="Gly residues" evidence="1">
    <location>
        <begin position="209"/>
        <end position="230"/>
    </location>
</feature>
<organism evidence="3 4">
    <name type="scientific">Fonsecaea multimorphosa CBS 102226</name>
    <dbReference type="NCBI Taxonomy" id="1442371"/>
    <lineage>
        <taxon>Eukaryota</taxon>
        <taxon>Fungi</taxon>
        <taxon>Dikarya</taxon>
        <taxon>Ascomycota</taxon>
        <taxon>Pezizomycotina</taxon>
        <taxon>Eurotiomycetes</taxon>
        <taxon>Chaetothyriomycetidae</taxon>
        <taxon>Chaetothyriales</taxon>
        <taxon>Herpotrichiellaceae</taxon>
        <taxon>Fonsecaea</taxon>
    </lineage>
</organism>
<feature type="compositionally biased region" description="Basic and acidic residues" evidence="1">
    <location>
        <begin position="383"/>
        <end position="396"/>
    </location>
</feature>
<sequence>MTKTLLASLSLLLTLSLPTLGLEHVASARHDPQPVHHLLPTPDPTTGLVLTSTATTTITATTVEQFISPSPPLAKRGGICEGGLTFCNAVGNCCPTDTYCTTDILGNGGCCANGASCTGFASPVPGLATGKWPAANGASASARGPSRVFVVLARLLKLGSTCSANDGPAAGRKDAAGEMCFEEEKQENVPTTTETVSAETSAVDAEGPEGVGGDQGGGDGEGSAGRGSAGGARSRGATGDSGSASVVPQPMRLLGLPLVLARNVKAAILPLVNTTSAAVGKLNLKLTGANEATIMGQNKTSNAPPMARPWRLFGLPSGLWHQIREAALPTKNGTVHPSGEAKFMGGNVYYLENATQTSSAAGRPRVPRILGIPFVLARQAKATELEHSSEPTEKRNATAMFKPKDMSSAPVPDQKDHKSPVRGGEGNGRDASSLWSSTVFSVLGFVPRNVKAVLLPWSPVSAGSASLSTSSDGRSHHADFDASVHSPSGEAHVVPTTSAD</sequence>
<keyword evidence="2" id="KW-0732">Signal</keyword>
<dbReference type="GeneID" id="27712458"/>
<feature type="signal peptide" evidence="2">
    <location>
        <begin position="1"/>
        <end position="21"/>
    </location>
</feature>
<evidence type="ECO:0000256" key="2">
    <source>
        <dbReference type="SAM" id="SignalP"/>
    </source>
</evidence>
<feature type="compositionally biased region" description="Basic and acidic residues" evidence="1">
    <location>
        <begin position="473"/>
        <end position="482"/>
    </location>
</feature>
<feature type="chain" id="PRO_5002243070" description="Granulins domain-containing protein" evidence="2">
    <location>
        <begin position="22"/>
        <end position="500"/>
    </location>
</feature>
<feature type="region of interest" description="Disordered" evidence="1">
    <location>
        <begin position="464"/>
        <end position="500"/>
    </location>
</feature>
<evidence type="ECO:0008006" key="5">
    <source>
        <dbReference type="Google" id="ProtNLM"/>
    </source>
</evidence>
<dbReference type="Proteomes" id="UP000053411">
    <property type="component" value="Unassembled WGS sequence"/>
</dbReference>
<evidence type="ECO:0000256" key="1">
    <source>
        <dbReference type="SAM" id="MobiDB-lite"/>
    </source>
</evidence>
<feature type="region of interest" description="Disordered" evidence="1">
    <location>
        <begin position="383"/>
        <end position="431"/>
    </location>
</feature>
<feature type="compositionally biased region" description="Low complexity" evidence="1">
    <location>
        <begin position="191"/>
        <end position="205"/>
    </location>
</feature>
<dbReference type="AlphaFoldDB" id="A0A0D2H5Y3"/>
<name>A0A0D2H5Y3_9EURO</name>
<protein>
    <recommendedName>
        <fullName evidence="5">Granulins domain-containing protein</fullName>
    </recommendedName>
</protein>
<feature type="region of interest" description="Disordered" evidence="1">
    <location>
        <begin position="182"/>
        <end position="248"/>
    </location>
</feature>
<evidence type="ECO:0000313" key="3">
    <source>
        <dbReference type="EMBL" id="KIX97260.1"/>
    </source>
</evidence>
<gene>
    <name evidence="3" type="ORF">Z520_06712</name>
</gene>
<proteinExistence type="predicted"/>